<organism evidence="2">
    <name type="scientific">Minutocellus polymorphus</name>
    <dbReference type="NCBI Taxonomy" id="265543"/>
    <lineage>
        <taxon>Eukaryota</taxon>
        <taxon>Sar</taxon>
        <taxon>Stramenopiles</taxon>
        <taxon>Ochrophyta</taxon>
        <taxon>Bacillariophyta</taxon>
        <taxon>Mediophyceae</taxon>
        <taxon>Cymatosirophycidae</taxon>
        <taxon>Cymatosirales</taxon>
        <taxon>Cymatosiraceae</taxon>
        <taxon>Minutocellus</taxon>
    </lineage>
</organism>
<reference evidence="2" key="1">
    <citation type="submission" date="2021-01" db="EMBL/GenBank/DDBJ databases">
        <authorList>
            <person name="Corre E."/>
            <person name="Pelletier E."/>
            <person name="Niang G."/>
            <person name="Scheremetjew M."/>
            <person name="Finn R."/>
            <person name="Kale V."/>
            <person name="Holt S."/>
            <person name="Cochrane G."/>
            <person name="Meng A."/>
            <person name="Brown T."/>
            <person name="Cohen L."/>
        </authorList>
    </citation>
    <scope>NUCLEOTIDE SEQUENCE</scope>
    <source>
        <strain evidence="2">CCMP3303</strain>
    </source>
</reference>
<protein>
    <submittedName>
        <fullName evidence="2">Uncharacterized protein</fullName>
    </submittedName>
</protein>
<gene>
    <name evidence="2" type="ORF">MPOL1434_LOCUS299</name>
</gene>
<feature type="signal peptide" evidence="1">
    <location>
        <begin position="1"/>
        <end position="19"/>
    </location>
</feature>
<evidence type="ECO:0000313" key="2">
    <source>
        <dbReference type="EMBL" id="CAD8359104.1"/>
    </source>
</evidence>
<feature type="chain" id="PRO_5030858771" evidence="1">
    <location>
        <begin position="20"/>
        <end position="237"/>
    </location>
</feature>
<proteinExistence type="predicted"/>
<evidence type="ECO:0000256" key="1">
    <source>
        <dbReference type="SAM" id="SignalP"/>
    </source>
</evidence>
<name>A0A7S0ACI6_9STRA</name>
<dbReference type="EMBL" id="HBEJ01000500">
    <property type="protein sequence ID" value="CAD8359104.1"/>
    <property type="molecule type" value="Transcribed_RNA"/>
</dbReference>
<accession>A0A7S0ACI6</accession>
<dbReference type="AlphaFoldDB" id="A0A7S0ACI6"/>
<sequence length="237" mass="26249">MSVSYLAADAFALASLAAAFTTIDHRPTSPHNPIPERVLRYGSDTPLRNPISYPSLAISDANLRGLPEQRSQDQQIQAALPLGGTVRDTKWRVREERGPAFFVGGAKSKDTTYCTSTVIFRGIAGDSNRGTVDYDPGTCQTDVEAEENSVIFAKSKGLRWVSKTTRVIQLTARWKVKLPEGRYIYKGYIEGGRRRQIEGKRGQNNMEMTGTILTGEDDSTNRVVGKFTADLIERMND</sequence>
<keyword evidence="1" id="KW-0732">Signal</keyword>